<evidence type="ECO:0000256" key="7">
    <source>
        <dbReference type="ARBA" id="ARBA00023150"/>
    </source>
</evidence>
<feature type="domain" description="MobA-like NTP transferase" evidence="8">
    <location>
        <begin position="11"/>
        <end position="147"/>
    </location>
</feature>
<proteinExistence type="predicted"/>
<keyword evidence="2" id="KW-0808">Transferase</keyword>
<dbReference type="Pfam" id="PF12804">
    <property type="entry name" value="NTP_transf_3"/>
    <property type="match status" value="1"/>
</dbReference>
<evidence type="ECO:0000256" key="6">
    <source>
        <dbReference type="ARBA" id="ARBA00023134"/>
    </source>
</evidence>
<dbReference type="InterPro" id="IPR029044">
    <property type="entry name" value="Nucleotide-diphossugar_trans"/>
</dbReference>
<dbReference type="GO" id="GO:0005525">
    <property type="term" value="F:GTP binding"/>
    <property type="evidence" value="ECO:0007669"/>
    <property type="project" value="UniProtKB-KW"/>
</dbReference>
<protein>
    <recommendedName>
        <fullName evidence="8">MobA-like NTP transferase domain-containing protein</fullName>
    </recommendedName>
</protein>
<evidence type="ECO:0000256" key="1">
    <source>
        <dbReference type="ARBA" id="ARBA00022490"/>
    </source>
</evidence>
<evidence type="ECO:0000259" key="8">
    <source>
        <dbReference type="Pfam" id="PF12804"/>
    </source>
</evidence>
<dbReference type="SUPFAM" id="SSF53448">
    <property type="entry name" value="Nucleotide-diphospho-sugar transferases"/>
    <property type="match status" value="1"/>
</dbReference>
<dbReference type="GO" id="GO:0016779">
    <property type="term" value="F:nucleotidyltransferase activity"/>
    <property type="evidence" value="ECO:0007669"/>
    <property type="project" value="TreeGrafter"/>
</dbReference>
<keyword evidence="3" id="KW-0479">Metal-binding</keyword>
<gene>
    <name evidence="9" type="ORF">METZ01_LOCUS89083</name>
</gene>
<dbReference type="Gene3D" id="3.90.550.10">
    <property type="entry name" value="Spore Coat Polysaccharide Biosynthesis Protein SpsA, Chain A"/>
    <property type="match status" value="1"/>
</dbReference>
<reference evidence="9" key="1">
    <citation type="submission" date="2018-05" db="EMBL/GenBank/DDBJ databases">
        <authorList>
            <person name="Lanie J.A."/>
            <person name="Ng W.-L."/>
            <person name="Kazmierczak K.M."/>
            <person name="Andrzejewski T.M."/>
            <person name="Davidsen T.M."/>
            <person name="Wayne K.J."/>
            <person name="Tettelin H."/>
            <person name="Glass J.I."/>
            <person name="Rusch D."/>
            <person name="Podicherti R."/>
            <person name="Tsui H.-C.T."/>
            <person name="Winkler M.E."/>
        </authorList>
    </citation>
    <scope>NUCLEOTIDE SEQUENCE</scope>
</reference>
<dbReference type="GO" id="GO:0006777">
    <property type="term" value="P:Mo-molybdopterin cofactor biosynthetic process"/>
    <property type="evidence" value="ECO:0007669"/>
    <property type="project" value="UniProtKB-KW"/>
</dbReference>
<keyword evidence="6" id="KW-0342">GTP-binding</keyword>
<evidence type="ECO:0000256" key="5">
    <source>
        <dbReference type="ARBA" id="ARBA00022842"/>
    </source>
</evidence>
<keyword evidence="7" id="KW-0501">Molybdenum cofactor biosynthesis</keyword>
<dbReference type="CDD" id="cd02503">
    <property type="entry name" value="MobA"/>
    <property type="match status" value="1"/>
</dbReference>
<accession>A0A381V783</accession>
<evidence type="ECO:0000256" key="2">
    <source>
        <dbReference type="ARBA" id="ARBA00022679"/>
    </source>
</evidence>
<organism evidence="9">
    <name type="scientific">marine metagenome</name>
    <dbReference type="NCBI Taxonomy" id="408172"/>
    <lineage>
        <taxon>unclassified sequences</taxon>
        <taxon>metagenomes</taxon>
        <taxon>ecological metagenomes</taxon>
    </lineage>
</organism>
<keyword evidence="5" id="KW-0460">Magnesium</keyword>
<keyword evidence="1" id="KW-0963">Cytoplasm</keyword>
<evidence type="ECO:0000256" key="4">
    <source>
        <dbReference type="ARBA" id="ARBA00022741"/>
    </source>
</evidence>
<dbReference type="PANTHER" id="PTHR19136:SF81">
    <property type="entry name" value="MOLYBDENUM COFACTOR GUANYLYLTRANSFERASE"/>
    <property type="match status" value="1"/>
</dbReference>
<evidence type="ECO:0000256" key="3">
    <source>
        <dbReference type="ARBA" id="ARBA00022723"/>
    </source>
</evidence>
<dbReference type="EMBL" id="UINC01008042">
    <property type="protein sequence ID" value="SVA36229.1"/>
    <property type="molecule type" value="Genomic_DNA"/>
</dbReference>
<dbReference type="PANTHER" id="PTHR19136">
    <property type="entry name" value="MOLYBDENUM COFACTOR GUANYLYLTRANSFERASE"/>
    <property type="match status" value="1"/>
</dbReference>
<dbReference type="InterPro" id="IPR013482">
    <property type="entry name" value="Molybde_CF_guanTrfase"/>
</dbReference>
<dbReference type="InterPro" id="IPR025877">
    <property type="entry name" value="MobA-like_NTP_Trfase"/>
</dbReference>
<sequence length="190" mass="21822">MNNKTIPATVFILIGGKSERFGFPKWKAKINNQTVLDKIWNACDIFENRVIVGKAKPHSISYPFIHDELNINAPINGLYTSLKNSKTDWVFLLSCDLPLIAKSVFETLWESKTENINAIIPKANGITQVTCGFYHKRMVPILENEIQNENYSLIKLLENINLHQINFGDDDHFINMNTQNDYNKIITMVH</sequence>
<dbReference type="GO" id="GO:0046872">
    <property type="term" value="F:metal ion binding"/>
    <property type="evidence" value="ECO:0007669"/>
    <property type="project" value="UniProtKB-KW"/>
</dbReference>
<keyword evidence="4" id="KW-0547">Nucleotide-binding</keyword>
<dbReference type="AlphaFoldDB" id="A0A381V783"/>
<evidence type="ECO:0000313" key="9">
    <source>
        <dbReference type="EMBL" id="SVA36229.1"/>
    </source>
</evidence>
<name>A0A381V783_9ZZZZ</name>